<evidence type="ECO:0000256" key="5">
    <source>
        <dbReference type="ARBA" id="ARBA00023212"/>
    </source>
</evidence>
<dbReference type="PANTHER" id="PTHR16056:SF16">
    <property type="entry name" value="REGULATOR OF MICROTUBULE DYNAMICS PROTEIN 1"/>
    <property type="match status" value="1"/>
</dbReference>
<evidence type="ECO:0000256" key="3">
    <source>
        <dbReference type="ARBA" id="ARBA00022737"/>
    </source>
</evidence>
<proteinExistence type="predicted"/>
<evidence type="ECO:0000256" key="2">
    <source>
        <dbReference type="ARBA" id="ARBA00022490"/>
    </source>
</evidence>
<evidence type="ECO:0008006" key="8">
    <source>
        <dbReference type="Google" id="ProtNLM"/>
    </source>
</evidence>
<comment type="subcellular location">
    <subcellularLocation>
        <location evidence="1">Cytoplasm</location>
        <location evidence="1">Cytoskeleton</location>
    </subcellularLocation>
</comment>
<keyword evidence="4" id="KW-0802">TPR repeat</keyword>
<dbReference type="PANTHER" id="PTHR16056">
    <property type="entry name" value="REGULATOR OF MICROTUBULE DYNAMICS PROTEIN"/>
    <property type="match status" value="1"/>
</dbReference>
<dbReference type="GO" id="GO:0005737">
    <property type="term" value="C:cytoplasm"/>
    <property type="evidence" value="ECO:0007669"/>
    <property type="project" value="TreeGrafter"/>
</dbReference>
<evidence type="ECO:0000313" key="7">
    <source>
        <dbReference type="Proteomes" id="UP000709295"/>
    </source>
</evidence>
<evidence type="ECO:0000313" key="6">
    <source>
        <dbReference type="EMBL" id="KAG6977232.1"/>
    </source>
</evidence>
<dbReference type="InterPro" id="IPR049039">
    <property type="entry name" value="RMD1-3_a_helical_rpt"/>
</dbReference>
<dbReference type="GO" id="GO:0008017">
    <property type="term" value="F:microtubule binding"/>
    <property type="evidence" value="ECO:0007669"/>
    <property type="project" value="TreeGrafter"/>
</dbReference>
<keyword evidence="2" id="KW-0963">Cytoplasm</keyword>
<organism evidence="6 7">
    <name type="scientific">Phytophthora aleatoria</name>
    <dbReference type="NCBI Taxonomy" id="2496075"/>
    <lineage>
        <taxon>Eukaryota</taxon>
        <taxon>Sar</taxon>
        <taxon>Stramenopiles</taxon>
        <taxon>Oomycota</taxon>
        <taxon>Peronosporomycetes</taxon>
        <taxon>Peronosporales</taxon>
        <taxon>Peronosporaceae</taxon>
        <taxon>Phytophthora</taxon>
    </lineage>
</organism>
<gene>
    <name evidence="6" type="ORF">JG688_00000582</name>
</gene>
<comment type="caution">
    <text evidence="6">The sequence shown here is derived from an EMBL/GenBank/DDBJ whole genome shotgun (WGS) entry which is preliminary data.</text>
</comment>
<keyword evidence="3" id="KW-0677">Repeat</keyword>
<accession>A0A8J5J4X4</accession>
<evidence type="ECO:0000256" key="4">
    <source>
        <dbReference type="ARBA" id="ARBA00022803"/>
    </source>
</evidence>
<dbReference type="EMBL" id="JAENGY010000010">
    <property type="protein sequence ID" value="KAG6977232.1"/>
    <property type="molecule type" value="Genomic_DNA"/>
</dbReference>
<dbReference type="Pfam" id="PF21033">
    <property type="entry name" value="RMD1-3"/>
    <property type="match status" value="1"/>
</dbReference>
<evidence type="ECO:0000256" key="1">
    <source>
        <dbReference type="ARBA" id="ARBA00004245"/>
    </source>
</evidence>
<reference evidence="6" key="1">
    <citation type="submission" date="2021-01" db="EMBL/GenBank/DDBJ databases">
        <title>Phytophthora aleatoria, a newly-described species from Pinus radiata is distinct from Phytophthora cactorum isolates based on comparative genomics.</title>
        <authorList>
            <person name="Mcdougal R."/>
            <person name="Panda P."/>
            <person name="Williams N."/>
            <person name="Studholme D.J."/>
        </authorList>
    </citation>
    <scope>NUCLEOTIDE SEQUENCE</scope>
    <source>
        <strain evidence="6">NZFS 4037</strain>
    </source>
</reference>
<dbReference type="GO" id="GO:0005876">
    <property type="term" value="C:spindle microtubule"/>
    <property type="evidence" value="ECO:0007669"/>
    <property type="project" value="TreeGrafter"/>
</dbReference>
<dbReference type="GO" id="GO:0097431">
    <property type="term" value="C:mitotic spindle pole"/>
    <property type="evidence" value="ECO:0007669"/>
    <property type="project" value="TreeGrafter"/>
</dbReference>
<keyword evidence="7" id="KW-1185">Reference proteome</keyword>
<protein>
    <recommendedName>
        <fullName evidence="8">Regulator of microtubule dynamics protein</fullName>
    </recommendedName>
</protein>
<dbReference type="AlphaFoldDB" id="A0A8J5J4X4"/>
<name>A0A8J5J4X4_9STRA</name>
<sequence>MRRAVLLHRSVRVLPHQQLVSLLRTQSSLTCGTRLQSAPPVARSLALLSLSALAVASASCAPKLTMESSDAVKAEELYNDNSFDRRELLNKLKEMHAAHPEDVGVIWRLTRAAYDVSNLKATSADEKKELTYYARDIIQKGLDLTKDVAAVHNWYGIILSSIGDYEGSKVSIANSYIIKSHWEKAVELNPSNPTTYYLLGRWCIAIADLSWLERKAAAVLFGTPPESSYDEALSFLQKSEELAPDSWKKRSLLIAQVYQKKKDYPTAKEWVNKALAIPIGVEEDEIAHEEAQALLKKL</sequence>
<dbReference type="Proteomes" id="UP000709295">
    <property type="component" value="Unassembled WGS sequence"/>
</dbReference>
<keyword evidence="5" id="KW-0206">Cytoskeleton</keyword>